<feature type="region of interest" description="Disordered" evidence="11">
    <location>
        <begin position="95"/>
        <end position="198"/>
    </location>
</feature>
<dbReference type="GO" id="GO:0048188">
    <property type="term" value="C:Set1C/COMPASS complex"/>
    <property type="evidence" value="ECO:0007669"/>
    <property type="project" value="InterPro"/>
</dbReference>
<dbReference type="GO" id="GO:0008270">
    <property type="term" value="F:zinc ion binding"/>
    <property type="evidence" value="ECO:0007669"/>
    <property type="project" value="UniProtKB-KW"/>
</dbReference>
<dbReference type="Proteomes" id="UP001328107">
    <property type="component" value="Unassembled WGS sequence"/>
</dbReference>
<keyword evidence="3 10" id="KW-0863">Zinc-finger</keyword>
<dbReference type="Pfam" id="PF12269">
    <property type="entry name" value="CpG_bind_C"/>
    <property type="match status" value="1"/>
</dbReference>
<proteinExistence type="predicted"/>
<evidence type="ECO:0000256" key="3">
    <source>
        <dbReference type="ARBA" id="ARBA00022771"/>
    </source>
</evidence>
<evidence type="ECO:0000256" key="8">
    <source>
        <dbReference type="ARBA" id="ARBA00023242"/>
    </source>
</evidence>
<evidence type="ECO:0000259" key="12">
    <source>
        <dbReference type="PROSITE" id="PS51058"/>
    </source>
</evidence>
<accession>A0AAN5DGI5</accession>
<keyword evidence="2" id="KW-0479">Metal-binding</keyword>
<feature type="compositionally biased region" description="Basic and acidic residues" evidence="11">
    <location>
        <begin position="107"/>
        <end position="130"/>
    </location>
</feature>
<evidence type="ECO:0000256" key="11">
    <source>
        <dbReference type="SAM" id="MobiDB-lite"/>
    </source>
</evidence>
<keyword evidence="7" id="KW-0804">Transcription</keyword>
<dbReference type="InterPro" id="IPR037869">
    <property type="entry name" value="Spp1/CFP1"/>
</dbReference>
<evidence type="ECO:0000256" key="4">
    <source>
        <dbReference type="ARBA" id="ARBA00022833"/>
    </source>
</evidence>
<dbReference type="PROSITE" id="PS51058">
    <property type="entry name" value="ZF_CXXC"/>
    <property type="match status" value="1"/>
</dbReference>
<dbReference type="InterPro" id="IPR002857">
    <property type="entry name" value="Znf_CXXC"/>
</dbReference>
<evidence type="ECO:0000256" key="2">
    <source>
        <dbReference type="ARBA" id="ARBA00022723"/>
    </source>
</evidence>
<dbReference type="GO" id="GO:0045893">
    <property type="term" value="P:positive regulation of DNA-templated transcription"/>
    <property type="evidence" value="ECO:0007669"/>
    <property type="project" value="TreeGrafter"/>
</dbReference>
<evidence type="ECO:0000313" key="13">
    <source>
        <dbReference type="EMBL" id="GMR61329.1"/>
    </source>
</evidence>
<evidence type="ECO:0000256" key="9">
    <source>
        <dbReference type="ARBA" id="ARBA00023828"/>
    </source>
</evidence>
<evidence type="ECO:0000313" key="14">
    <source>
        <dbReference type="Proteomes" id="UP001328107"/>
    </source>
</evidence>
<feature type="domain" description="CXXC-type" evidence="12">
    <location>
        <begin position="40"/>
        <end position="85"/>
    </location>
</feature>
<evidence type="ECO:0000256" key="7">
    <source>
        <dbReference type="ARBA" id="ARBA00023163"/>
    </source>
</evidence>
<feature type="non-terminal residue" evidence="13">
    <location>
        <position position="519"/>
    </location>
</feature>
<dbReference type="EMBL" id="BTRK01000006">
    <property type="protein sequence ID" value="GMR61329.1"/>
    <property type="molecule type" value="Genomic_DNA"/>
</dbReference>
<evidence type="ECO:0000256" key="6">
    <source>
        <dbReference type="ARBA" id="ARBA00023125"/>
    </source>
</evidence>
<sequence>HGTCVGITQAQGNGIELYYCDTCLIAHPNLRIIYKDPRKNETRETDLNGIPQRCSECLQCLSKPDCGTCVRCKAKNGRCLKVECMKATQCTPKVEKKQLSKTPLQEQKTEPKKEPKEEPIDEPIKEPKEEPLDELEEAEDDDETYSLPSSCRKAGGGGVVGSAKQAPAKGRRKQGKREKENGATRRGGNKNARGESSLADRLIVGSEAYYAHLEQQRRGYELRRGPMQCLGVNCTIEALPNSKYCSDKCGMSRAKERISAYLPKGVTNYWKIEPVGIRQNREDEIAKEQQRQELQKEKADLDTWHSLVTDYIGGLKPFMPIDREESRSDGDFMASCPVCTMEFGCKVIGRHIEKCFARSEKQTTYGASIKCVVNPDGIFCDQFNKSDKSYCRRLRVICPDHYKGDIEKDVEVCGYPKAWFTSTSTTLEQLFASVREIIDRGFCAVPRKDCKKHSGWMTLILGLIDNRRLSYYQKVDELMERRKAKPGDALLLMSNQTEHHQPLENILDKYDEGVKNGGE</sequence>
<name>A0AAN5DGI5_9BILA</name>
<reference evidence="14" key="1">
    <citation type="submission" date="2022-10" db="EMBL/GenBank/DDBJ databases">
        <title>Genome assembly of Pristionchus species.</title>
        <authorList>
            <person name="Yoshida K."/>
            <person name="Sommer R.J."/>
        </authorList>
    </citation>
    <scope>NUCLEOTIDE SEQUENCE [LARGE SCALE GENOMIC DNA]</scope>
    <source>
        <strain evidence="14">RS5460</strain>
    </source>
</reference>
<dbReference type="GO" id="GO:0003677">
    <property type="term" value="F:DNA binding"/>
    <property type="evidence" value="ECO:0007669"/>
    <property type="project" value="UniProtKB-KW"/>
</dbReference>
<dbReference type="PANTHER" id="PTHR46174">
    <property type="entry name" value="CXXC-TYPE ZINC FINGER PROTEIN 1"/>
    <property type="match status" value="1"/>
</dbReference>
<gene>
    <name evidence="13" type="ORF">PMAYCL1PPCAC_31524</name>
</gene>
<keyword evidence="5" id="KW-0805">Transcription regulation</keyword>
<keyword evidence="8" id="KW-0539">Nucleus</keyword>
<dbReference type="InterPro" id="IPR022056">
    <property type="entry name" value="CpG-bd_C"/>
</dbReference>
<comment type="subcellular location">
    <subcellularLocation>
        <location evidence="1">Nucleus</location>
    </subcellularLocation>
</comment>
<evidence type="ECO:0000256" key="10">
    <source>
        <dbReference type="PROSITE-ProRule" id="PRU00509"/>
    </source>
</evidence>
<keyword evidence="6" id="KW-0238">DNA-binding</keyword>
<keyword evidence="14" id="KW-1185">Reference proteome</keyword>
<protein>
    <recommendedName>
        <fullName evidence="9">CXXC-type zinc finger protein 1</fullName>
    </recommendedName>
</protein>
<keyword evidence="4" id="KW-0862">Zinc</keyword>
<feature type="non-terminal residue" evidence="13">
    <location>
        <position position="1"/>
    </location>
</feature>
<dbReference type="PANTHER" id="PTHR46174:SF1">
    <property type="entry name" value="CXXC-TYPE ZINC FINGER PROTEIN 1"/>
    <property type="match status" value="1"/>
</dbReference>
<evidence type="ECO:0000256" key="1">
    <source>
        <dbReference type="ARBA" id="ARBA00004123"/>
    </source>
</evidence>
<organism evidence="13 14">
    <name type="scientific">Pristionchus mayeri</name>
    <dbReference type="NCBI Taxonomy" id="1317129"/>
    <lineage>
        <taxon>Eukaryota</taxon>
        <taxon>Metazoa</taxon>
        <taxon>Ecdysozoa</taxon>
        <taxon>Nematoda</taxon>
        <taxon>Chromadorea</taxon>
        <taxon>Rhabditida</taxon>
        <taxon>Rhabditina</taxon>
        <taxon>Diplogasteromorpha</taxon>
        <taxon>Diplogasteroidea</taxon>
        <taxon>Neodiplogasteridae</taxon>
        <taxon>Pristionchus</taxon>
    </lineage>
</organism>
<feature type="compositionally biased region" description="Acidic residues" evidence="11">
    <location>
        <begin position="131"/>
        <end position="144"/>
    </location>
</feature>
<evidence type="ECO:0000256" key="5">
    <source>
        <dbReference type="ARBA" id="ARBA00023015"/>
    </source>
</evidence>
<dbReference type="AlphaFoldDB" id="A0AAN5DGI5"/>
<comment type="caution">
    <text evidence="13">The sequence shown here is derived from an EMBL/GenBank/DDBJ whole genome shotgun (WGS) entry which is preliminary data.</text>
</comment>